<dbReference type="GO" id="GO:0016757">
    <property type="term" value="F:glycosyltransferase activity"/>
    <property type="evidence" value="ECO:0007669"/>
    <property type="project" value="InterPro"/>
</dbReference>
<gene>
    <name evidence="3" type="ORF">E6W36_08470</name>
</gene>
<evidence type="ECO:0000313" key="4">
    <source>
        <dbReference type="Proteomes" id="UP000298714"/>
    </source>
</evidence>
<feature type="region of interest" description="Disordered" evidence="1">
    <location>
        <begin position="327"/>
        <end position="386"/>
    </location>
</feature>
<evidence type="ECO:0000259" key="2">
    <source>
        <dbReference type="Pfam" id="PF00534"/>
    </source>
</evidence>
<dbReference type="InterPro" id="IPR050194">
    <property type="entry name" value="Glycosyltransferase_grp1"/>
</dbReference>
<reference evidence="4" key="1">
    <citation type="submission" date="2019-04" db="EMBL/GenBank/DDBJ databases">
        <title>Complete genome sequence of Sphingomonas sp. W1-2-3.</title>
        <authorList>
            <person name="Im W.T."/>
        </authorList>
    </citation>
    <scope>NUCLEOTIDE SEQUENCE [LARGE SCALE GENOMIC DNA]</scope>
    <source>
        <strain evidence="4">W1-2-3</strain>
    </source>
</reference>
<keyword evidence="4" id="KW-1185">Reference proteome</keyword>
<accession>A0A4D7C6P6</accession>
<evidence type="ECO:0000313" key="3">
    <source>
        <dbReference type="EMBL" id="QCI79560.1"/>
    </source>
</evidence>
<feature type="domain" description="Glycosyl transferase family 1" evidence="2">
    <location>
        <begin position="128"/>
        <end position="264"/>
    </location>
</feature>
<keyword evidence="3" id="KW-0808">Transferase</keyword>
<dbReference type="PANTHER" id="PTHR45947">
    <property type="entry name" value="SULFOQUINOVOSYL TRANSFERASE SQD2"/>
    <property type="match status" value="1"/>
</dbReference>
<dbReference type="EMBL" id="CP039704">
    <property type="protein sequence ID" value="QCI79560.1"/>
    <property type="molecule type" value="Genomic_DNA"/>
</dbReference>
<dbReference type="Gene3D" id="3.40.50.2000">
    <property type="entry name" value="Glycogen Phosphorylase B"/>
    <property type="match status" value="1"/>
</dbReference>
<dbReference type="KEGG" id="hgn:E6W36_08470"/>
<organism evidence="3 4">
    <name type="scientific">Hankyongella ginsenosidimutans</name>
    <dbReference type="NCBI Taxonomy" id="1763828"/>
    <lineage>
        <taxon>Bacteria</taxon>
        <taxon>Pseudomonadati</taxon>
        <taxon>Pseudomonadota</taxon>
        <taxon>Alphaproteobacteria</taxon>
        <taxon>Sphingomonadales</taxon>
        <taxon>Sphingomonadaceae</taxon>
        <taxon>Hankyongella</taxon>
    </lineage>
</organism>
<proteinExistence type="predicted"/>
<dbReference type="Pfam" id="PF00534">
    <property type="entry name" value="Glycos_transf_1"/>
    <property type="match status" value="1"/>
</dbReference>
<dbReference type="InterPro" id="IPR001296">
    <property type="entry name" value="Glyco_trans_1"/>
</dbReference>
<dbReference type="SUPFAM" id="SSF53756">
    <property type="entry name" value="UDP-Glycosyltransferase/glycogen phosphorylase"/>
    <property type="match status" value="1"/>
</dbReference>
<evidence type="ECO:0000256" key="1">
    <source>
        <dbReference type="SAM" id="MobiDB-lite"/>
    </source>
</evidence>
<dbReference type="PANTHER" id="PTHR45947:SF3">
    <property type="entry name" value="SULFOQUINOVOSYL TRANSFERASE SQD2"/>
    <property type="match status" value="1"/>
</dbReference>
<protein>
    <submittedName>
        <fullName evidence="3">Glycosyltransferase family 4 protein</fullName>
    </submittedName>
</protein>
<sequence>MPPAQAVRRFADNLGFRLQLGSLRGHVVLSGLPPFDMRVAFLNALTGRNAMIYHNSWHDWTGANQPRRYGPLTGLAIDGWRRLTAPPTRLVCISPAAQAGLGAFAGQTPHLIPHAVEDAFGVVVERPQDQPLNVLYVGFLETRKGIGEVLACAERMPHLRFTVLGDGPRRPEVEAAAAAGRLAYHGHVKDRARILEIFRAHDVLLLPSRRTPTWEELFGRVIIEAMATGMPVAASDHIGPKLLISPASTGNCFRRATSTAMSAGWTRWPRTARAWRRCAPPHGSRPAPISNRRYPPPGPSCLPMRWSMRAARARRHEDPAGQRLLSAPQGWRRGNRGRGAGRRAGAGGPRCDRAHRIGRPVATRRAGDLDRAGSALGSPTDPKRGVARRAQRLLNASPVGAAALERVAKT</sequence>
<dbReference type="AlphaFoldDB" id="A0A4D7C6P6"/>
<name>A0A4D7C6P6_9SPHN</name>
<dbReference type="Proteomes" id="UP000298714">
    <property type="component" value="Chromosome"/>
</dbReference>
<feature type="region of interest" description="Disordered" evidence="1">
    <location>
        <begin position="277"/>
        <end position="296"/>
    </location>
</feature>